<evidence type="ECO:0000313" key="2">
    <source>
        <dbReference type="Proteomes" id="UP001108240"/>
    </source>
</evidence>
<dbReference type="AlphaFoldDB" id="A0A9J8CB73"/>
<protein>
    <submittedName>
        <fullName evidence="1">Uncharacterized protein</fullName>
    </submittedName>
</protein>
<accession>A0A9J8CB73</accession>
<name>A0A9J8CB73_CYPCA</name>
<organism evidence="1 2">
    <name type="scientific">Cyprinus carpio carpio</name>
    <dbReference type="NCBI Taxonomy" id="630221"/>
    <lineage>
        <taxon>Eukaryota</taxon>
        <taxon>Metazoa</taxon>
        <taxon>Chordata</taxon>
        <taxon>Craniata</taxon>
        <taxon>Vertebrata</taxon>
        <taxon>Euteleostomi</taxon>
        <taxon>Actinopterygii</taxon>
        <taxon>Neopterygii</taxon>
        <taxon>Teleostei</taxon>
        <taxon>Ostariophysi</taxon>
        <taxon>Cypriniformes</taxon>
        <taxon>Cyprinidae</taxon>
        <taxon>Cyprininae</taxon>
        <taxon>Cyprinus</taxon>
    </lineage>
</organism>
<dbReference type="Gene3D" id="3.40.50.12700">
    <property type="match status" value="1"/>
</dbReference>
<evidence type="ECO:0000313" key="1">
    <source>
        <dbReference type="Ensembl" id="ENSCCRP00000163406.1"/>
    </source>
</evidence>
<reference evidence="1" key="2">
    <citation type="submission" date="2025-09" db="UniProtKB">
        <authorList>
            <consortium name="Ensembl"/>
        </authorList>
    </citation>
    <scope>IDENTIFICATION</scope>
</reference>
<proteinExistence type="predicted"/>
<dbReference type="Proteomes" id="UP001108240">
    <property type="component" value="Unplaced"/>
</dbReference>
<sequence>MTHCRLWRSRSRNRFDPLNGMERNAVIVGNSIVRHVSAALAKAAADGDSKERLQEPERDSMQHIARDEDHCVRTCVPTYRRGHKRFSRLFALNKSLLSWCKEQNLLFVNNWNLFWERHRLFVLMACTPAGLERNSYRRTSPEPYAPYD</sequence>
<dbReference type="Ensembl" id="ENSCCRT00000161018.1">
    <property type="protein sequence ID" value="ENSCCRP00000163406.1"/>
    <property type="gene ID" value="ENSCCRG00000057598.1"/>
</dbReference>
<keyword evidence="2" id="KW-1185">Reference proteome</keyword>
<reference evidence="1" key="1">
    <citation type="submission" date="2025-08" db="UniProtKB">
        <authorList>
            <consortium name="Ensembl"/>
        </authorList>
    </citation>
    <scope>IDENTIFICATION</scope>
</reference>